<keyword evidence="5 9" id="KW-0997">Cell inner membrane</keyword>
<gene>
    <name evidence="13" type="ORF">N8M53_10480</name>
</gene>
<evidence type="ECO:0000256" key="5">
    <source>
        <dbReference type="ARBA" id="ARBA00022519"/>
    </source>
</evidence>
<evidence type="ECO:0000256" key="6">
    <source>
        <dbReference type="ARBA" id="ARBA00022692"/>
    </source>
</evidence>
<dbReference type="EMBL" id="CP114588">
    <property type="protein sequence ID" value="WBA08238.1"/>
    <property type="molecule type" value="Genomic_DNA"/>
</dbReference>
<name>A0AA47LQC7_9GAMM</name>
<evidence type="ECO:0000256" key="10">
    <source>
        <dbReference type="SAM" id="Coils"/>
    </source>
</evidence>
<dbReference type="Pfam" id="PF26002">
    <property type="entry name" value="Beta-barrel_AprE"/>
    <property type="match status" value="1"/>
</dbReference>
<evidence type="ECO:0000256" key="2">
    <source>
        <dbReference type="ARBA" id="ARBA00009477"/>
    </source>
</evidence>
<dbReference type="PANTHER" id="PTHR30386">
    <property type="entry name" value="MEMBRANE FUSION SUBUNIT OF EMRAB-TOLC MULTIDRUG EFFLUX PUMP"/>
    <property type="match status" value="1"/>
</dbReference>
<feature type="coiled-coil region" evidence="10">
    <location>
        <begin position="173"/>
        <end position="309"/>
    </location>
</feature>
<keyword evidence="3 9" id="KW-0813">Transport</keyword>
<dbReference type="PRINTS" id="PR01490">
    <property type="entry name" value="RTXTOXIND"/>
</dbReference>
<proteinExistence type="inferred from homology"/>
<dbReference type="Gene3D" id="1.10.287.470">
    <property type="entry name" value="Helix hairpin bin"/>
    <property type="match status" value="1"/>
</dbReference>
<feature type="transmembrane region" description="Helical" evidence="9">
    <location>
        <begin position="34"/>
        <end position="52"/>
    </location>
</feature>
<dbReference type="Pfam" id="PF25994">
    <property type="entry name" value="HH_AprE"/>
    <property type="match status" value="1"/>
</dbReference>
<reference evidence="13" key="1">
    <citation type="submission" date="2022-09" db="EMBL/GenBank/DDBJ databases">
        <authorList>
            <person name="Li Z.-J."/>
        </authorList>
    </citation>
    <scope>NUCLEOTIDE SEQUENCE</scope>
    <source>
        <strain evidence="13">TGB11</strain>
    </source>
</reference>
<evidence type="ECO:0000259" key="12">
    <source>
        <dbReference type="Pfam" id="PF26002"/>
    </source>
</evidence>
<comment type="subcellular location">
    <subcellularLocation>
        <location evidence="1 9">Cell inner membrane</location>
        <topology evidence="1 9">Single-pass membrane protein</topology>
    </subcellularLocation>
</comment>
<dbReference type="InterPro" id="IPR010129">
    <property type="entry name" value="T1SS_HlyD"/>
</dbReference>
<dbReference type="AlphaFoldDB" id="A0AA47LQC7"/>
<dbReference type="InterPro" id="IPR058781">
    <property type="entry name" value="HH_AprE-like"/>
</dbReference>
<dbReference type="Gene3D" id="2.40.50.100">
    <property type="match status" value="1"/>
</dbReference>
<comment type="similarity">
    <text evidence="2 9">Belongs to the membrane fusion protein (MFP) (TC 8.A.1) family.</text>
</comment>
<evidence type="ECO:0000256" key="9">
    <source>
        <dbReference type="RuleBase" id="RU365093"/>
    </source>
</evidence>
<evidence type="ECO:0000259" key="11">
    <source>
        <dbReference type="Pfam" id="PF25994"/>
    </source>
</evidence>
<dbReference type="InterPro" id="IPR006144">
    <property type="entry name" value="Secretion_HlyD_CS"/>
</dbReference>
<dbReference type="Gene3D" id="2.40.30.170">
    <property type="match status" value="1"/>
</dbReference>
<dbReference type="InterPro" id="IPR058982">
    <property type="entry name" value="Beta-barrel_AprE"/>
</dbReference>
<organism evidence="13 14">
    <name type="scientific">Salinivibrio kushneri</name>
    <dbReference type="NCBI Taxonomy" id="1908198"/>
    <lineage>
        <taxon>Bacteria</taxon>
        <taxon>Pseudomonadati</taxon>
        <taxon>Pseudomonadota</taxon>
        <taxon>Gammaproteobacteria</taxon>
        <taxon>Vibrionales</taxon>
        <taxon>Vibrionaceae</taxon>
        <taxon>Salinivibrio</taxon>
    </lineage>
</organism>
<sequence length="464" mass="52103">MGKMVKKTSQPADLDMVDDVYGAMMTDTPLKYRAVVWVALLLIVSFIVWAAFAELDRVTRGNGKVIPPSHVQLIQSLDGGILQAMYVDEGQLVEKGMPLARIDDTRFRSDLAQQEQEVDSLRASVTRMYHELDSVTLQPASKPWQQQIDVTMRPMTFPNELTSRKPNLVARQKSEYRSRLESLSNQLEIQARQIVQKKQELEEVASKIKTLTNSMSIMQREINITRPLVEKKIVSEVELLKLERQINDMDGELTNLKLSRPKIKASLDEAILKRREAALQFISETRAKLSETEARLSRLTEAKVGAQDKVNKAVITSPVDGTVKTIHINTLGGVVDPGEDVIEIVPTEDQLLVEVKILPKDIAFLHPGLPAVVKVTAYDFTRYGGLDGTVEHISADTTQDEEGNSFYLVRIRTESSHLTREDGTPMPIIPGMLTSVDIITGKRTVLEYILNPILRAKENALRER</sequence>
<dbReference type="NCBIfam" id="TIGR01843">
    <property type="entry name" value="type_I_hlyD"/>
    <property type="match status" value="1"/>
</dbReference>
<dbReference type="InterPro" id="IPR050739">
    <property type="entry name" value="MFP"/>
</dbReference>
<protein>
    <recommendedName>
        <fullName evidence="9">Membrane fusion protein (MFP) family protein</fullName>
    </recommendedName>
</protein>
<keyword evidence="7 9" id="KW-1133">Transmembrane helix</keyword>
<dbReference type="RefSeq" id="WP_269578739.1">
    <property type="nucleotide sequence ID" value="NZ_CP114588.1"/>
</dbReference>
<evidence type="ECO:0000256" key="8">
    <source>
        <dbReference type="ARBA" id="ARBA00023136"/>
    </source>
</evidence>
<feature type="domain" description="AprE-like beta-barrel" evidence="12">
    <location>
        <begin position="351"/>
        <end position="441"/>
    </location>
</feature>
<keyword evidence="8 9" id="KW-0472">Membrane</keyword>
<evidence type="ECO:0000256" key="4">
    <source>
        <dbReference type="ARBA" id="ARBA00022475"/>
    </source>
</evidence>
<evidence type="ECO:0000256" key="7">
    <source>
        <dbReference type="ARBA" id="ARBA00022989"/>
    </source>
</evidence>
<dbReference type="PANTHER" id="PTHR30386:SF26">
    <property type="entry name" value="TRANSPORT PROTEIN COMB"/>
    <property type="match status" value="1"/>
</dbReference>
<dbReference type="SUPFAM" id="SSF111369">
    <property type="entry name" value="HlyD-like secretion proteins"/>
    <property type="match status" value="1"/>
</dbReference>
<keyword evidence="4 9" id="KW-1003">Cell membrane</keyword>
<evidence type="ECO:0000313" key="13">
    <source>
        <dbReference type="EMBL" id="WBA08238.1"/>
    </source>
</evidence>
<dbReference type="PROSITE" id="PS00543">
    <property type="entry name" value="HLYD_FAMILY"/>
    <property type="match status" value="1"/>
</dbReference>
<dbReference type="Proteomes" id="UP001164748">
    <property type="component" value="Chromosome"/>
</dbReference>
<feature type="domain" description="AprE-like long alpha-helical hairpin" evidence="11">
    <location>
        <begin position="155"/>
        <end position="308"/>
    </location>
</feature>
<dbReference type="GO" id="GO:0005886">
    <property type="term" value="C:plasma membrane"/>
    <property type="evidence" value="ECO:0007669"/>
    <property type="project" value="UniProtKB-SubCell"/>
</dbReference>
<evidence type="ECO:0000256" key="1">
    <source>
        <dbReference type="ARBA" id="ARBA00004377"/>
    </source>
</evidence>
<evidence type="ECO:0000256" key="3">
    <source>
        <dbReference type="ARBA" id="ARBA00022448"/>
    </source>
</evidence>
<keyword evidence="10" id="KW-0175">Coiled coil</keyword>
<keyword evidence="6 9" id="KW-0812">Transmembrane</keyword>
<evidence type="ECO:0000313" key="14">
    <source>
        <dbReference type="Proteomes" id="UP001164748"/>
    </source>
</evidence>
<dbReference type="GO" id="GO:0009306">
    <property type="term" value="P:protein secretion"/>
    <property type="evidence" value="ECO:0007669"/>
    <property type="project" value="InterPro"/>
</dbReference>
<accession>A0AA47LQC7</accession>